<evidence type="ECO:0000313" key="2">
    <source>
        <dbReference type="EMBL" id="KAK3052887.1"/>
    </source>
</evidence>
<comment type="caution">
    <text evidence="2">The sequence shown here is derived from an EMBL/GenBank/DDBJ whole genome shotgun (WGS) entry which is preliminary data.</text>
</comment>
<feature type="compositionally biased region" description="Polar residues" evidence="1">
    <location>
        <begin position="110"/>
        <end position="126"/>
    </location>
</feature>
<evidence type="ECO:0000256" key="1">
    <source>
        <dbReference type="SAM" id="MobiDB-lite"/>
    </source>
</evidence>
<feature type="compositionally biased region" description="Basic and acidic residues" evidence="1">
    <location>
        <begin position="10"/>
        <end position="20"/>
    </location>
</feature>
<feature type="region of interest" description="Disordered" evidence="1">
    <location>
        <begin position="152"/>
        <end position="299"/>
    </location>
</feature>
<feature type="compositionally biased region" description="Low complexity" evidence="1">
    <location>
        <begin position="238"/>
        <end position="256"/>
    </location>
</feature>
<dbReference type="Proteomes" id="UP001271007">
    <property type="component" value="Unassembled WGS sequence"/>
</dbReference>
<protein>
    <submittedName>
        <fullName evidence="2">Uncharacterized protein</fullName>
    </submittedName>
</protein>
<reference evidence="2" key="1">
    <citation type="submission" date="2023-04" db="EMBL/GenBank/DDBJ databases">
        <title>Black Yeasts Isolated from many extreme environments.</title>
        <authorList>
            <person name="Coleine C."/>
            <person name="Stajich J.E."/>
            <person name="Selbmann L."/>
        </authorList>
    </citation>
    <scope>NUCLEOTIDE SEQUENCE</scope>
    <source>
        <strain evidence="2">CCFEE 5312</strain>
    </source>
</reference>
<organism evidence="2 3">
    <name type="scientific">Extremus antarcticus</name>
    <dbReference type="NCBI Taxonomy" id="702011"/>
    <lineage>
        <taxon>Eukaryota</taxon>
        <taxon>Fungi</taxon>
        <taxon>Dikarya</taxon>
        <taxon>Ascomycota</taxon>
        <taxon>Pezizomycotina</taxon>
        <taxon>Dothideomycetes</taxon>
        <taxon>Dothideomycetidae</taxon>
        <taxon>Mycosphaerellales</taxon>
        <taxon>Extremaceae</taxon>
        <taxon>Extremus</taxon>
    </lineage>
</organism>
<feature type="compositionally biased region" description="Low complexity" evidence="1">
    <location>
        <begin position="47"/>
        <end position="68"/>
    </location>
</feature>
<gene>
    <name evidence="2" type="ORF">LTR09_005951</name>
</gene>
<feature type="compositionally biased region" description="Low complexity" evidence="1">
    <location>
        <begin position="21"/>
        <end position="39"/>
    </location>
</feature>
<dbReference type="AlphaFoldDB" id="A0AAJ0DF41"/>
<accession>A0AAJ0DF41</accession>
<name>A0AAJ0DF41_9PEZI</name>
<proteinExistence type="predicted"/>
<keyword evidence="3" id="KW-1185">Reference proteome</keyword>
<sequence>MPTPAPGRAPSKDRAVDKTSKSTQTSKTPAPSSSSSSKQPARDDPKAASSSSSSKQPAPSSTSSSKQPARVEPAASSPSKAGKQPVRDDPAATSSSSSANLPVRGKPTAAPSTSSGSRSAGPTTAQMRAYAESYPQLKADGKLKHVYPVVEDDYDPYDEPGRPYPWPPEGLWEGAWADDYEPPSPLDEEKVPPCPALTSAAPRPGRLDCPDTSPTSAFSGPGKTLARDDPERRSRQRPAASDASPSTSAEPSAAQPTREQSRGPPTPAERSLPSRENTGGEKSGPSKESGKAAQGKQRR</sequence>
<feature type="region of interest" description="Disordered" evidence="1">
    <location>
        <begin position="1"/>
        <end position="137"/>
    </location>
</feature>
<dbReference type="EMBL" id="JAWDJX010000018">
    <property type="protein sequence ID" value="KAK3052887.1"/>
    <property type="molecule type" value="Genomic_DNA"/>
</dbReference>
<evidence type="ECO:0000313" key="3">
    <source>
        <dbReference type="Proteomes" id="UP001271007"/>
    </source>
</evidence>